<dbReference type="GO" id="GO:0008652">
    <property type="term" value="P:amino acid biosynthetic process"/>
    <property type="evidence" value="ECO:0007669"/>
    <property type="project" value="UniProtKB-KW"/>
</dbReference>
<dbReference type="STRING" id="237679.SAMN04488072_101179"/>
<feature type="binding site" evidence="11">
    <location>
        <position position="115"/>
    </location>
    <ligand>
        <name>ATP</name>
        <dbReference type="ChEBI" id="CHEBI:30616"/>
    </ligand>
</feature>
<dbReference type="OrthoDB" id="9800332at2"/>
<sequence length="164" mass="18977">MKTLYLIGFMGSGKSTVGELLHYDLGISYLDTDQMVVEKYGEIAAIFQQEGEDKFRDYETEMLTKTSPENYIVSTGGGIVEREENMAFMKNNGRIIYLDTSFAQIADRLGNDPSRPLWRKNQKDKQKLYQRRAKWYRQLADFTVMTDQKSPEDIAGEILKILEH</sequence>
<keyword evidence="11" id="KW-0479">Metal-binding</keyword>
<feature type="binding site" evidence="11">
    <location>
        <position position="33"/>
    </location>
    <ligand>
        <name>substrate</name>
    </ligand>
</feature>
<keyword evidence="11" id="KW-0460">Magnesium</keyword>
<dbReference type="EC" id="2.7.1.71" evidence="3 11"/>
<evidence type="ECO:0000256" key="11">
    <source>
        <dbReference type="HAMAP-Rule" id="MF_00109"/>
    </source>
</evidence>
<dbReference type="CDD" id="cd00464">
    <property type="entry name" value="SK"/>
    <property type="match status" value="1"/>
</dbReference>
<evidence type="ECO:0000256" key="8">
    <source>
        <dbReference type="ARBA" id="ARBA00022840"/>
    </source>
</evidence>
<gene>
    <name evidence="11" type="primary">aroK</name>
    <name evidence="12" type="ORF">SAMN04488072_101179</name>
</gene>
<evidence type="ECO:0000256" key="5">
    <source>
        <dbReference type="ARBA" id="ARBA00022679"/>
    </source>
</evidence>
<dbReference type="Proteomes" id="UP000198642">
    <property type="component" value="Unassembled WGS sequence"/>
</dbReference>
<feature type="binding site" evidence="11">
    <location>
        <begin position="11"/>
        <end position="16"/>
    </location>
    <ligand>
        <name>ATP</name>
        <dbReference type="ChEBI" id="CHEBI:30616"/>
    </ligand>
</feature>
<comment type="function">
    <text evidence="11">Catalyzes the specific phosphorylation of the 3-hydroxyl group of shikimic acid using ATP as a cosubstrate.</text>
</comment>
<dbReference type="PANTHER" id="PTHR21087">
    <property type="entry name" value="SHIKIMATE KINASE"/>
    <property type="match status" value="1"/>
</dbReference>
<evidence type="ECO:0000313" key="13">
    <source>
        <dbReference type="Proteomes" id="UP000198642"/>
    </source>
</evidence>
<dbReference type="UniPathway" id="UPA00053">
    <property type="reaction ID" value="UER00088"/>
</dbReference>
<dbReference type="Pfam" id="PF01202">
    <property type="entry name" value="SKI"/>
    <property type="match status" value="1"/>
</dbReference>
<dbReference type="GO" id="GO:0005829">
    <property type="term" value="C:cytosol"/>
    <property type="evidence" value="ECO:0007669"/>
    <property type="project" value="TreeGrafter"/>
</dbReference>
<evidence type="ECO:0000256" key="9">
    <source>
        <dbReference type="ARBA" id="ARBA00023141"/>
    </source>
</evidence>
<evidence type="ECO:0000256" key="3">
    <source>
        <dbReference type="ARBA" id="ARBA00012154"/>
    </source>
</evidence>
<comment type="pathway">
    <text evidence="1 11">Metabolic intermediate biosynthesis; chorismate biosynthesis; chorismate from D-erythrose 4-phosphate and phosphoenolpyruvate: step 5/7.</text>
</comment>
<protein>
    <recommendedName>
        <fullName evidence="3 11">Shikimate kinase</fullName>
        <shortName evidence="11">SK</shortName>
        <ecNumber evidence="3 11">2.7.1.71</ecNumber>
    </recommendedName>
</protein>
<accession>A0A1I0V4V3</accession>
<keyword evidence="4 11" id="KW-0028">Amino-acid biosynthesis</keyword>
<comment type="catalytic activity">
    <reaction evidence="10 11">
        <text>shikimate + ATP = 3-phosphoshikimate + ADP + H(+)</text>
        <dbReference type="Rhea" id="RHEA:13121"/>
        <dbReference type="ChEBI" id="CHEBI:15378"/>
        <dbReference type="ChEBI" id="CHEBI:30616"/>
        <dbReference type="ChEBI" id="CHEBI:36208"/>
        <dbReference type="ChEBI" id="CHEBI:145989"/>
        <dbReference type="ChEBI" id="CHEBI:456216"/>
        <dbReference type="EC" id="2.7.1.71"/>
    </reaction>
</comment>
<dbReference type="InterPro" id="IPR027417">
    <property type="entry name" value="P-loop_NTPase"/>
</dbReference>
<evidence type="ECO:0000313" key="12">
    <source>
        <dbReference type="EMBL" id="SFA71292.1"/>
    </source>
</evidence>
<keyword evidence="7 11" id="KW-0418">Kinase</keyword>
<dbReference type="GO" id="GO:0000287">
    <property type="term" value="F:magnesium ion binding"/>
    <property type="evidence" value="ECO:0007669"/>
    <property type="project" value="UniProtKB-UniRule"/>
</dbReference>
<comment type="caution">
    <text evidence="11">Lacks conserved residue(s) required for the propagation of feature annotation.</text>
</comment>
<dbReference type="GO" id="GO:0009073">
    <property type="term" value="P:aromatic amino acid family biosynthetic process"/>
    <property type="evidence" value="ECO:0007669"/>
    <property type="project" value="UniProtKB-KW"/>
</dbReference>
<evidence type="ECO:0000256" key="2">
    <source>
        <dbReference type="ARBA" id="ARBA00006997"/>
    </source>
</evidence>
<name>A0A1I0V4V3_9BACI</name>
<evidence type="ECO:0000256" key="6">
    <source>
        <dbReference type="ARBA" id="ARBA00022741"/>
    </source>
</evidence>
<dbReference type="HAMAP" id="MF_00109">
    <property type="entry name" value="Shikimate_kinase"/>
    <property type="match status" value="1"/>
</dbReference>
<feature type="binding site" evidence="11">
    <location>
        <position position="77"/>
    </location>
    <ligand>
        <name>substrate</name>
    </ligand>
</feature>
<organism evidence="12 13">
    <name type="scientific">Lentibacillus halodurans</name>
    <dbReference type="NCBI Taxonomy" id="237679"/>
    <lineage>
        <taxon>Bacteria</taxon>
        <taxon>Bacillati</taxon>
        <taxon>Bacillota</taxon>
        <taxon>Bacilli</taxon>
        <taxon>Bacillales</taxon>
        <taxon>Bacillaceae</taxon>
        <taxon>Lentibacillus</taxon>
    </lineage>
</organism>
<dbReference type="InterPro" id="IPR031322">
    <property type="entry name" value="Shikimate/glucono_kinase"/>
</dbReference>
<keyword evidence="6 11" id="KW-0547">Nucleotide-binding</keyword>
<reference evidence="12 13" key="1">
    <citation type="submission" date="2016-10" db="EMBL/GenBank/DDBJ databases">
        <authorList>
            <person name="de Groot N.N."/>
        </authorList>
    </citation>
    <scope>NUCLEOTIDE SEQUENCE [LARGE SCALE GENOMIC DNA]</scope>
    <source>
        <strain evidence="12 13">CGMCC 1.3702</strain>
    </source>
</reference>
<feature type="binding site" evidence="11">
    <location>
        <position position="56"/>
    </location>
    <ligand>
        <name>substrate</name>
    </ligand>
</feature>
<dbReference type="GO" id="GO:0005524">
    <property type="term" value="F:ATP binding"/>
    <property type="evidence" value="ECO:0007669"/>
    <property type="project" value="UniProtKB-UniRule"/>
</dbReference>
<dbReference type="Gene3D" id="3.40.50.300">
    <property type="entry name" value="P-loop containing nucleotide triphosphate hydrolases"/>
    <property type="match status" value="1"/>
</dbReference>
<comment type="subunit">
    <text evidence="11">Monomer.</text>
</comment>
<dbReference type="SUPFAM" id="SSF52540">
    <property type="entry name" value="P-loop containing nucleoside triphosphate hydrolases"/>
    <property type="match status" value="1"/>
</dbReference>
<comment type="similarity">
    <text evidence="2 11">Belongs to the shikimate kinase family.</text>
</comment>
<dbReference type="RefSeq" id="WP_090232240.1">
    <property type="nucleotide sequence ID" value="NZ_FOJW01000001.1"/>
</dbReference>
<dbReference type="AlphaFoldDB" id="A0A1I0V4V3"/>
<dbReference type="EMBL" id="FOJW01000001">
    <property type="protein sequence ID" value="SFA71292.1"/>
    <property type="molecule type" value="Genomic_DNA"/>
</dbReference>
<feature type="binding site" evidence="11">
    <location>
        <position position="132"/>
    </location>
    <ligand>
        <name>substrate</name>
    </ligand>
</feature>
<evidence type="ECO:0000256" key="4">
    <source>
        <dbReference type="ARBA" id="ARBA00022605"/>
    </source>
</evidence>
<dbReference type="InterPro" id="IPR023000">
    <property type="entry name" value="Shikimate_kinase_CS"/>
</dbReference>
<evidence type="ECO:0000256" key="10">
    <source>
        <dbReference type="ARBA" id="ARBA00048567"/>
    </source>
</evidence>
<keyword evidence="8 11" id="KW-0067">ATP-binding</keyword>
<dbReference type="InterPro" id="IPR000623">
    <property type="entry name" value="Shikimate_kinase/TSH1"/>
</dbReference>
<dbReference type="PANTHER" id="PTHR21087:SF16">
    <property type="entry name" value="SHIKIMATE KINASE 1, CHLOROPLASTIC"/>
    <property type="match status" value="1"/>
</dbReference>
<comment type="subcellular location">
    <subcellularLocation>
        <location evidence="11">Cytoplasm</location>
    </subcellularLocation>
</comment>
<dbReference type="PRINTS" id="PR01100">
    <property type="entry name" value="SHIKIMTKNASE"/>
</dbReference>
<proteinExistence type="inferred from homology"/>
<dbReference type="GO" id="GO:0004765">
    <property type="term" value="F:shikimate kinase activity"/>
    <property type="evidence" value="ECO:0007669"/>
    <property type="project" value="UniProtKB-UniRule"/>
</dbReference>
<feature type="binding site" evidence="11">
    <location>
        <position position="15"/>
    </location>
    <ligand>
        <name>Mg(2+)</name>
        <dbReference type="ChEBI" id="CHEBI:18420"/>
    </ligand>
</feature>
<keyword evidence="13" id="KW-1185">Reference proteome</keyword>
<evidence type="ECO:0000256" key="1">
    <source>
        <dbReference type="ARBA" id="ARBA00004842"/>
    </source>
</evidence>
<comment type="cofactor">
    <cofactor evidence="11">
        <name>Mg(2+)</name>
        <dbReference type="ChEBI" id="CHEBI:18420"/>
    </cofactor>
    <text evidence="11">Binds 1 Mg(2+) ion per subunit.</text>
</comment>
<keyword evidence="9 11" id="KW-0057">Aromatic amino acid biosynthesis</keyword>
<keyword evidence="5 11" id="KW-0808">Transferase</keyword>
<dbReference type="PROSITE" id="PS01128">
    <property type="entry name" value="SHIKIMATE_KINASE"/>
    <property type="match status" value="1"/>
</dbReference>
<evidence type="ECO:0000256" key="7">
    <source>
        <dbReference type="ARBA" id="ARBA00022777"/>
    </source>
</evidence>
<dbReference type="GO" id="GO:0009423">
    <property type="term" value="P:chorismate biosynthetic process"/>
    <property type="evidence" value="ECO:0007669"/>
    <property type="project" value="UniProtKB-UniRule"/>
</dbReference>
<keyword evidence="11" id="KW-0963">Cytoplasm</keyword>